<organism evidence="3 4">
    <name type="scientific">Streptomyces evansiae</name>
    <dbReference type="NCBI Taxonomy" id="3075535"/>
    <lineage>
        <taxon>Bacteria</taxon>
        <taxon>Bacillati</taxon>
        <taxon>Actinomycetota</taxon>
        <taxon>Actinomycetes</taxon>
        <taxon>Kitasatosporales</taxon>
        <taxon>Streptomycetaceae</taxon>
        <taxon>Streptomyces</taxon>
    </lineage>
</organism>
<name>A0ABD5E8X1_9ACTN</name>
<gene>
    <name evidence="3" type="ORF">RM574_20225</name>
    <name evidence="2" type="ORF">RM698_20385</name>
</gene>
<keyword evidence="5" id="KW-1185">Reference proteome</keyword>
<dbReference type="RefSeq" id="WP_010273794.1">
    <property type="nucleotide sequence ID" value="NZ_JAVRER010000033.1"/>
</dbReference>
<dbReference type="AlphaFoldDB" id="A0ABD5E8X1"/>
<dbReference type="InterPro" id="IPR041657">
    <property type="entry name" value="HTH_17"/>
</dbReference>
<dbReference type="EMBL" id="JAVRET010000050">
    <property type="protein sequence ID" value="MDT0411391.1"/>
    <property type="molecule type" value="Genomic_DNA"/>
</dbReference>
<dbReference type="InterPro" id="IPR010093">
    <property type="entry name" value="SinI_DNA-bd"/>
</dbReference>
<reference evidence="4" key="1">
    <citation type="submission" date="2023-07" db="EMBL/GenBank/DDBJ databases">
        <title>30 novel species of actinomycetes from the DSMZ collection.</title>
        <authorList>
            <person name="Nouioui I."/>
        </authorList>
    </citation>
    <scope>NUCLEOTIDE SEQUENCE [LARGE SCALE GENOMIC DNA]</scope>
    <source>
        <strain evidence="4">DSM 41982</strain>
    </source>
</reference>
<dbReference type="NCBIfam" id="TIGR01764">
    <property type="entry name" value="excise"/>
    <property type="match status" value="1"/>
</dbReference>
<evidence type="ECO:0000313" key="5">
    <source>
        <dbReference type="Proteomes" id="UP001183610"/>
    </source>
</evidence>
<comment type="caution">
    <text evidence="3">The sequence shown here is derived from an EMBL/GenBank/DDBJ whole genome shotgun (WGS) entry which is preliminary data.</text>
</comment>
<proteinExistence type="predicted"/>
<reference evidence="3" key="2">
    <citation type="submission" date="2024-03" db="EMBL/GenBank/DDBJ databases">
        <title>30 novel species of actinomycetes from the DSMZ collection.</title>
        <authorList>
            <person name="Nouioui I."/>
        </authorList>
    </citation>
    <scope>NUCLEOTIDE SEQUENCE</scope>
    <source>
        <strain evidence="2 5">DSM 41979</strain>
        <strain evidence="3">DSM 41982</strain>
    </source>
</reference>
<dbReference type="Proteomes" id="UP001183610">
    <property type="component" value="Unassembled WGS sequence"/>
</dbReference>
<evidence type="ECO:0000313" key="4">
    <source>
        <dbReference type="Proteomes" id="UP001183607"/>
    </source>
</evidence>
<sequence length="67" mass="7272">MTAPTPVADQILYAPRDAARVLAMSPSTLYALMAAGRIPYVKQGTVRRLRRRDLEAYADNLPGQAAA</sequence>
<dbReference type="Pfam" id="PF12728">
    <property type="entry name" value="HTH_17"/>
    <property type="match status" value="1"/>
</dbReference>
<accession>A0ABD5E8X1</accession>
<evidence type="ECO:0000313" key="2">
    <source>
        <dbReference type="EMBL" id="MDT0411391.1"/>
    </source>
</evidence>
<protein>
    <submittedName>
        <fullName evidence="3">Helix-turn-helix domain-containing protein</fullName>
    </submittedName>
</protein>
<evidence type="ECO:0000313" key="3">
    <source>
        <dbReference type="EMBL" id="MDT0417813.1"/>
    </source>
</evidence>
<dbReference type="Proteomes" id="UP001183607">
    <property type="component" value="Unassembled WGS sequence"/>
</dbReference>
<feature type="domain" description="Helix-turn-helix" evidence="1">
    <location>
        <begin position="15"/>
        <end position="59"/>
    </location>
</feature>
<dbReference type="EMBL" id="JAVRER010000033">
    <property type="protein sequence ID" value="MDT0417813.1"/>
    <property type="molecule type" value="Genomic_DNA"/>
</dbReference>
<evidence type="ECO:0000259" key="1">
    <source>
        <dbReference type="Pfam" id="PF12728"/>
    </source>
</evidence>